<sequence>MTKGRFLFPRRSLYSSKAQRQRQNPIFSHPAHPKQSLLRRTFLYPTTLLRPAQQHKTEAGKIFDELGSTFFPIKCSNCWHRKTPCHYSPSCLPKRRLRLKETVVEINHHLYLQND</sequence>
<reference evidence="1" key="1">
    <citation type="journal article" date="2010" name="Science">
        <title>Plasticity of animal genome architecture unmasked by rapid evolution of a pelagic tunicate.</title>
        <authorList>
            <person name="Denoeud F."/>
            <person name="Henriet S."/>
            <person name="Mungpakdee S."/>
            <person name="Aury J.M."/>
            <person name="Da Silva C."/>
            <person name="Brinkmann H."/>
            <person name="Mikhaleva J."/>
            <person name="Olsen L.C."/>
            <person name="Jubin C."/>
            <person name="Canestro C."/>
            <person name="Bouquet J.M."/>
            <person name="Danks G."/>
            <person name="Poulain J."/>
            <person name="Campsteijn C."/>
            <person name="Adamski M."/>
            <person name="Cross I."/>
            <person name="Yadetie F."/>
            <person name="Muffato M."/>
            <person name="Louis A."/>
            <person name="Butcher S."/>
            <person name="Tsagkogeorga G."/>
            <person name="Konrad A."/>
            <person name="Singh S."/>
            <person name="Jensen M.F."/>
            <person name="Cong E.H."/>
            <person name="Eikeseth-Otteraa H."/>
            <person name="Noel B."/>
            <person name="Anthouard V."/>
            <person name="Porcel B.M."/>
            <person name="Kachouri-Lafond R."/>
            <person name="Nishino A."/>
            <person name="Ugolini M."/>
            <person name="Chourrout P."/>
            <person name="Nishida H."/>
            <person name="Aasland R."/>
            <person name="Huzurbazar S."/>
            <person name="Westhof E."/>
            <person name="Delsuc F."/>
            <person name="Lehrach H."/>
            <person name="Reinhardt R."/>
            <person name="Weissenbach J."/>
            <person name="Roy S.W."/>
            <person name="Artiguenave F."/>
            <person name="Postlethwait J.H."/>
            <person name="Manak J.R."/>
            <person name="Thompson E.M."/>
            <person name="Jaillon O."/>
            <person name="Du Pasquier L."/>
            <person name="Boudinot P."/>
            <person name="Liberles D.A."/>
            <person name="Volff J.N."/>
            <person name="Philippe H."/>
            <person name="Lenhard B."/>
            <person name="Roest Crollius H."/>
            <person name="Wincker P."/>
            <person name="Chourrout D."/>
        </authorList>
    </citation>
    <scope>NUCLEOTIDE SEQUENCE [LARGE SCALE GENOMIC DNA]</scope>
</reference>
<proteinExistence type="predicted"/>
<protein>
    <submittedName>
        <fullName evidence="1">Uncharacterized protein</fullName>
    </submittedName>
</protein>
<dbReference type="EMBL" id="FN654355">
    <property type="protein sequence ID" value="CBY32476.1"/>
    <property type="molecule type" value="Genomic_DNA"/>
</dbReference>
<gene>
    <name evidence="1" type="ORF">GSOID_T00031813001</name>
</gene>
<dbReference type="AlphaFoldDB" id="E4YA89"/>
<dbReference type="Proteomes" id="UP000011014">
    <property type="component" value="Unassembled WGS sequence"/>
</dbReference>
<organism evidence="1">
    <name type="scientific">Oikopleura dioica</name>
    <name type="common">Tunicate</name>
    <dbReference type="NCBI Taxonomy" id="34765"/>
    <lineage>
        <taxon>Eukaryota</taxon>
        <taxon>Metazoa</taxon>
        <taxon>Chordata</taxon>
        <taxon>Tunicata</taxon>
        <taxon>Appendicularia</taxon>
        <taxon>Copelata</taxon>
        <taxon>Oikopleuridae</taxon>
        <taxon>Oikopleura</taxon>
    </lineage>
</organism>
<name>E4YA89_OIKDI</name>
<evidence type="ECO:0000313" key="1">
    <source>
        <dbReference type="EMBL" id="CBY32476.1"/>
    </source>
</evidence>
<accession>E4YA89</accession>